<sequence>MPQKIRIPQAIFREQIGKENNKRNDKSKLGDDQRVLNTISNMAGKTLTPAGITYPFGWWYSFITLCNVVPPVDFPDQQMVVKKTPPAFEVNTWIDVRKEGNQTRIHSFVSTSTINNVQIYSPLFLNTAHTISHPSTSIASSFISASPLFGNQSFFHKTPSSTQEVIDVAKIAHELTLTVHQKVHDLSELVSCNTTRRTDQVNAWIVTGESVEQTSFTTVCQGAVGRAEAQNNQRMKQESENSTLSSIYLNNTTGHRFQHFSAEEIARKLSENIRSNFENKHNATTVPKSNIHNQMTETFWNGLAERFCRFFYPYENTSYAQEHRRLNEVGIMAQFVDFLLQIFSIDYGGKVSVNYQSEKNLQSLMRTHPTKSLSLFKTSQKKSKKAKQENNHQKLASKIILETVTEGPLVLPPEEENTLTYLIHLAEEFCESMDGFLQQWVGLQFLGAEAMPIHVGAETTISDSPSNATSTPIVVFGSNVTQAEEIDNTQEINEKIQAFLRENAVDPTKTVAKEIKKELSPLEWTSEQKENIRKKLVDFFMENGIVCQESNDRELMETVGEWGLLEGATPPTLDMVKVKQIAKIILEMGEEAVISEEQAGLTVGSWIYETMKDNQPVALALVAEAPEQTTEMNTTRSTSTPQPTSVDKQKNNIVETDGIQWRDPNVRKQVEAFFQQKKLLSDQPTKEELLVTMGKRITKEENNQLIFDYEKLQPVAKVILKALKFNDEKNEEKISNKDAELTVMKWAFETILGSSIEAYMVKNLVSVPDVDQFTMGRLRDLFTVRNLEKEGLIQLDVPTLSQKQKRRFNKLWNFLLQQELPNYFLDSSGLADHLLISDYASLMQLTGAKILKEGGYLQSFNPEDSRLMGQHFWKMILEKGITTYEEFRHLLLPSLLAVAQLEPDLLREALATGTYKEVAISTFIGYQQEGYYKIVDNQELLDRLYKAYQEAFLQWRRKEALATNVAEKCRSKGSHAPLYIMKQNYLLGLEGPCRDIDWFPPKLEDEYIKLTKNVSEAHFPFDKKLMEFALNAVDKKERAFIFSKTTTLYEGFAELKNETHYTGGAPGTGGMLLINFRGRVTWEDTTLSLDKTDLFVAVNGKEERWYALKRLDEEGGYILYRVDQDPLSYLKYGLFNRKDLWEKGYRQVGNKIRIGDKYFQFSARVNRSKKLSHGVEMESLIETLSRKHSDQLYDQLYDSGNDKADIEKAWDTIKHFIPFYDCVTGIIDQDTGEAVVSCTIDALLMIPVLGQITSLNMKFALGVARAFARGGIRNVIRSSKSFLPTAAETRRLVLAFAQTLDPGFETLIGGGRLIVRNLVKYKNELREGKKIKDLLERVETLDKAQEGWEKSIEMVEWNGLEVPVRKVNEHLYMRVTNLGTAEVFGGLFMKKGNRIEVYRPATFTNEQLKLINFLEVKLDKNQIFIVEVNPNPQAYGTGEITTVAKEGEETKRFIQMKGKLIEVTMTAIKEHGIRLDVYAHHSAKILPVNFNGMEWYFEAPTSPFVAKEVEKEIASMLDQFETQQNPSGLSAPDGKGMMWDTSGRSYIKISDHYIPLIALGKNENRYYLMKKDYNELKTVLSFDAKNGKFRFETGLEKMKVTETETKVSYQRGKPKGESDLNEG</sequence>
<accession>A0A2C9XR17</accession>
<name>A0A2C9XR17_9ENTE</name>
<feature type="compositionally biased region" description="Low complexity" evidence="1">
    <location>
        <begin position="629"/>
        <end position="645"/>
    </location>
</feature>
<evidence type="ECO:0000313" key="2">
    <source>
        <dbReference type="EMBL" id="OTP12633.1"/>
    </source>
</evidence>
<reference evidence="2 3" key="1">
    <citation type="submission" date="2017-05" db="EMBL/GenBank/DDBJ databases">
        <title>The Genome Sequence of Enterococcus sp. 10A9_DIV0425.</title>
        <authorList>
            <consortium name="The Broad Institute Genomics Platform"/>
            <consortium name="The Broad Institute Genomic Center for Infectious Diseases"/>
            <person name="Earl A."/>
            <person name="Manson A."/>
            <person name="Schwartman J."/>
            <person name="Gilmore M."/>
            <person name="Abouelleil A."/>
            <person name="Cao P."/>
            <person name="Chapman S."/>
            <person name="Cusick C."/>
            <person name="Shea T."/>
            <person name="Young S."/>
            <person name="Neafsey D."/>
            <person name="Nusbaum C."/>
            <person name="Birren B."/>
        </authorList>
    </citation>
    <scope>NUCLEOTIDE SEQUENCE [LARGE SCALE GENOMIC DNA]</scope>
    <source>
        <strain evidence="2 3">10A9_DIV0425</strain>
    </source>
</reference>
<feature type="region of interest" description="Disordered" evidence="1">
    <location>
        <begin position="628"/>
        <end position="648"/>
    </location>
</feature>
<feature type="region of interest" description="Disordered" evidence="1">
    <location>
        <begin position="1603"/>
        <end position="1623"/>
    </location>
</feature>
<comment type="caution">
    <text evidence="2">The sequence shown here is derived from an EMBL/GenBank/DDBJ whole genome shotgun (WGS) entry which is preliminary data.</text>
</comment>
<dbReference type="Proteomes" id="UP000194933">
    <property type="component" value="Unassembled WGS sequence"/>
</dbReference>
<evidence type="ECO:0000313" key="3">
    <source>
        <dbReference type="Proteomes" id="UP000194933"/>
    </source>
</evidence>
<dbReference type="EMBL" id="NGMO01000001">
    <property type="protein sequence ID" value="OTP12633.1"/>
    <property type="molecule type" value="Genomic_DNA"/>
</dbReference>
<dbReference type="RefSeq" id="WP_086284045.1">
    <property type="nucleotide sequence ID" value="NZ_NGMO01000001.1"/>
</dbReference>
<evidence type="ECO:0000256" key="1">
    <source>
        <dbReference type="SAM" id="MobiDB-lite"/>
    </source>
</evidence>
<proteinExistence type="predicted"/>
<protein>
    <submittedName>
        <fullName evidence="2">Uncharacterized protein</fullName>
    </submittedName>
</protein>
<organism evidence="2 3">
    <name type="scientific">Candidatus Enterococcus wittei</name>
    <dbReference type="NCBI Taxonomy" id="1987383"/>
    <lineage>
        <taxon>Bacteria</taxon>
        <taxon>Bacillati</taxon>
        <taxon>Bacillota</taxon>
        <taxon>Bacilli</taxon>
        <taxon>Lactobacillales</taxon>
        <taxon>Enterococcaceae</taxon>
        <taxon>Enterococcus</taxon>
    </lineage>
</organism>
<keyword evidence="3" id="KW-1185">Reference proteome</keyword>
<feature type="compositionally biased region" description="Basic and acidic residues" evidence="1">
    <location>
        <begin position="1614"/>
        <end position="1623"/>
    </location>
</feature>
<gene>
    <name evidence="2" type="ORF">A5844_000866</name>
</gene>